<sequence>MEDTTLLQDFEDSEDALSFCDLPIDTLQSHDSHHHPDPSPDDHFFEFLSEPIIISGRTLPPTNHPSVDLATWRSESFSAATPSRCRTSVVRSESLRLSVPKGSSQNQPGFSGMRVTPAARSKKHAFMFGLPKFPLEMELSDMRRRQNRRAPAPIIPVAEAREAAAGGKSAGKGQWGLLRSLRCRANLLSAFGRAGFSCVSPVL</sequence>
<dbReference type="PANTHER" id="PTHR34130">
    <property type="entry name" value="OS08G0243800 PROTEIN"/>
    <property type="match status" value="1"/>
</dbReference>
<evidence type="ECO:0000313" key="2">
    <source>
        <dbReference type="Proteomes" id="UP000288805"/>
    </source>
</evidence>
<reference evidence="1 2" key="1">
    <citation type="journal article" date="2018" name="PLoS Genet.">
        <title>Population sequencing reveals clonal diversity and ancestral inbreeding in the grapevine cultivar Chardonnay.</title>
        <authorList>
            <person name="Roach M.J."/>
            <person name="Johnson D.L."/>
            <person name="Bohlmann J."/>
            <person name="van Vuuren H.J."/>
            <person name="Jones S.J."/>
            <person name="Pretorius I.S."/>
            <person name="Schmidt S.A."/>
            <person name="Borneman A.R."/>
        </authorList>
    </citation>
    <scope>NUCLEOTIDE SEQUENCE [LARGE SCALE GENOMIC DNA]</scope>
    <source>
        <strain evidence="2">cv. Chardonnay</strain>
        <tissue evidence="1">Leaf</tissue>
    </source>
</reference>
<evidence type="ECO:0000313" key="1">
    <source>
        <dbReference type="EMBL" id="RVW25465.1"/>
    </source>
</evidence>
<gene>
    <name evidence="1" type="ORF">CK203_110755</name>
</gene>
<accession>A0A438CQH6</accession>
<proteinExistence type="predicted"/>
<dbReference type="PANTHER" id="PTHR34130:SF5">
    <property type="entry name" value="OS08G0243800 PROTEIN"/>
    <property type="match status" value="1"/>
</dbReference>
<dbReference type="Proteomes" id="UP000288805">
    <property type="component" value="Unassembled WGS sequence"/>
</dbReference>
<protein>
    <submittedName>
        <fullName evidence="1">Uncharacterized protein</fullName>
    </submittedName>
</protein>
<dbReference type="AlphaFoldDB" id="A0A438CQH6"/>
<dbReference type="EMBL" id="QGNW01002088">
    <property type="protein sequence ID" value="RVW25465.1"/>
    <property type="molecule type" value="Genomic_DNA"/>
</dbReference>
<name>A0A438CQH6_VITVI</name>
<organism evidence="1 2">
    <name type="scientific">Vitis vinifera</name>
    <name type="common">Grape</name>
    <dbReference type="NCBI Taxonomy" id="29760"/>
    <lineage>
        <taxon>Eukaryota</taxon>
        <taxon>Viridiplantae</taxon>
        <taxon>Streptophyta</taxon>
        <taxon>Embryophyta</taxon>
        <taxon>Tracheophyta</taxon>
        <taxon>Spermatophyta</taxon>
        <taxon>Magnoliopsida</taxon>
        <taxon>eudicotyledons</taxon>
        <taxon>Gunneridae</taxon>
        <taxon>Pentapetalae</taxon>
        <taxon>rosids</taxon>
        <taxon>Vitales</taxon>
        <taxon>Vitaceae</taxon>
        <taxon>Viteae</taxon>
        <taxon>Vitis</taxon>
    </lineage>
</organism>
<comment type="caution">
    <text evidence="1">The sequence shown here is derived from an EMBL/GenBank/DDBJ whole genome shotgun (WGS) entry which is preliminary data.</text>
</comment>